<dbReference type="Proteomes" id="UP000001072">
    <property type="component" value="Unassembled WGS sequence"/>
</dbReference>
<dbReference type="AlphaFoldDB" id="F4RWL3"/>
<proteinExistence type="predicted"/>
<evidence type="ECO:0000313" key="1">
    <source>
        <dbReference type="EMBL" id="EGG03055.1"/>
    </source>
</evidence>
<dbReference type="HOGENOM" id="CLU_1635768_0_0_1"/>
<evidence type="ECO:0000313" key="2">
    <source>
        <dbReference type="Proteomes" id="UP000001072"/>
    </source>
</evidence>
<dbReference type="RefSeq" id="XP_007413515.1">
    <property type="nucleotide sequence ID" value="XM_007413453.1"/>
</dbReference>
<sequence length="162" mass="17633">MSTNDWKDHIVDTPSEMILLRGIDMHATGKDIATHLSQPATGFFSNSIEAPRVGLGILKLCHTLAYQAGSGRLSFTHCHINVLNSLSAVHPTCWDLNTYLEIWKPASNTTSSASPTHLGGDWIMIQIELSPGNQAAPDMSLVMDPKNVTPELVQTPDPCEDL</sequence>
<dbReference type="KEGG" id="mlr:MELLADRAFT_109474"/>
<name>F4RWL3_MELLP</name>
<organism evidence="2">
    <name type="scientific">Melampsora larici-populina (strain 98AG31 / pathotype 3-4-7)</name>
    <name type="common">Poplar leaf rust fungus</name>
    <dbReference type="NCBI Taxonomy" id="747676"/>
    <lineage>
        <taxon>Eukaryota</taxon>
        <taxon>Fungi</taxon>
        <taxon>Dikarya</taxon>
        <taxon>Basidiomycota</taxon>
        <taxon>Pucciniomycotina</taxon>
        <taxon>Pucciniomycetes</taxon>
        <taxon>Pucciniales</taxon>
        <taxon>Melampsoraceae</taxon>
        <taxon>Melampsora</taxon>
    </lineage>
</organism>
<keyword evidence="2" id="KW-1185">Reference proteome</keyword>
<dbReference type="EMBL" id="GL883126">
    <property type="protein sequence ID" value="EGG03055.1"/>
    <property type="molecule type" value="Genomic_DNA"/>
</dbReference>
<dbReference type="InParanoid" id="F4RWL3"/>
<reference evidence="2" key="1">
    <citation type="journal article" date="2011" name="Proc. Natl. Acad. Sci. U.S.A.">
        <title>Obligate biotrophy features unraveled by the genomic analysis of rust fungi.</title>
        <authorList>
            <person name="Duplessis S."/>
            <person name="Cuomo C.A."/>
            <person name="Lin Y.-C."/>
            <person name="Aerts A."/>
            <person name="Tisserant E."/>
            <person name="Veneault-Fourrey C."/>
            <person name="Joly D.L."/>
            <person name="Hacquard S."/>
            <person name="Amselem J."/>
            <person name="Cantarel B.L."/>
            <person name="Chiu R."/>
            <person name="Coutinho P.M."/>
            <person name="Feau N."/>
            <person name="Field M."/>
            <person name="Frey P."/>
            <person name="Gelhaye E."/>
            <person name="Goldberg J."/>
            <person name="Grabherr M.G."/>
            <person name="Kodira C.D."/>
            <person name="Kohler A."/>
            <person name="Kuees U."/>
            <person name="Lindquist E.A."/>
            <person name="Lucas S.M."/>
            <person name="Mago R."/>
            <person name="Mauceli E."/>
            <person name="Morin E."/>
            <person name="Murat C."/>
            <person name="Pangilinan J.L."/>
            <person name="Park R."/>
            <person name="Pearson M."/>
            <person name="Quesneville H."/>
            <person name="Rouhier N."/>
            <person name="Sakthikumar S."/>
            <person name="Salamov A.A."/>
            <person name="Schmutz J."/>
            <person name="Selles B."/>
            <person name="Shapiro H."/>
            <person name="Tanguay P."/>
            <person name="Tuskan G.A."/>
            <person name="Henrissat B."/>
            <person name="Van de Peer Y."/>
            <person name="Rouze P."/>
            <person name="Ellis J.G."/>
            <person name="Dodds P.N."/>
            <person name="Schein J.E."/>
            <person name="Zhong S."/>
            <person name="Hamelin R.C."/>
            <person name="Grigoriev I.V."/>
            <person name="Szabo L.J."/>
            <person name="Martin F."/>
        </authorList>
    </citation>
    <scope>NUCLEOTIDE SEQUENCE [LARGE SCALE GENOMIC DNA]</scope>
    <source>
        <strain evidence="2">98AG31 / pathotype 3-4-7</strain>
    </source>
</reference>
<gene>
    <name evidence="1" type="ORF">MELLADRAFT_109474</name>
</gene>
<dbReference type="VEuPathDB" id="FungiDB:MELLADRAFT_109474"/>
<accession>F4RWL3</accession>
<dbReference type="GeneID" id="18923773"/>
<protein>
    <submittedName>
        <fullName evidence="1">Uncharacterized protein</fullName>
    </submittedName>
</protein>